<evidence type="ECO:0000313" key="3">
    <source>
        <dbReference type="Proteomes" id="UP000291117"/>
    </source>
</evidence>
<dbReference type="OrthoDB" id="758388at2"/>
<comment type="caution">
    <text evidence="2">The sequence shown here is derived from an EMBL/GenBank/DDBJ whole genome shotgun (WGS) entry which is preliminary data.</text>
</comment>
<sequence>MWVGTLDTRGYKLALAGNIVAEAVTVKLQGSWPDYVFTKSYQLPSLQKIEKHIKEKGYLPGIPSTKEVEAEGINLGEMNAKLLQKIEELTLHLIEQDKNQKALQEEVRGIKIELNHLKSKK</sequence>
<keyword evidence="1" id="KW-0175">Coiled coil</keyword>
<feature type="coiled-coil region" evidence="1">
    <location>
        <begin position="86"/>
        <end position="120"/>
    </location>
</feature>
<keyword evidence="3" id="KW-1185">Reference proteome</keyword>
<evidence type="ECO:0000256" key="1">
    <source>
        <dbReference type="SAM" id="Coils"/>
    </source>
</evidence>
<proteinExistence type="predicted"/>
<dbReference type="RefSeq" id="WP_131608056.1">
    <property type="nucleotide sequence ID" value="NZ_SJSM01000003.1"/>
</dbReference>
<name>A0A4V2MKC3_9SPHI</name>
<reference evidence="2 3" key="1">
    <citation type="submission" date="2019-02" db="EMBL/GenBank/DDBJ databases">
        <title>Pedobacter sp. RP-3-8 sp. nov., isolated from Arctic soil.</title>
        <authorList>
            <person name="Dahal R.H."/>
        </authorList>
    </citation>
    <scope>NUCLEOTIDE SEQUENCE [LARGE SCALE GENOMIC DNA]</scope>
    <source>
        <strain evidence="2 3">RP-3-8</strain>
    </source>
</reference>
<protein>
    <submittedName>
        <fullName evidence="2">Uncharacterized protein</fullName>
    </submittedName>
</protein>
<evidence type="ECO:0000313" key="2">
    <source>
        <dbReference type="EMBL" id="TCC97696.1"/>
    </source>
</evidence>
<dbReference type="AlphaFoldDB" id="A0A4V2MKC3"/>
<gene>
    <name evidence="2" type="ORF">EZ444_07205</name>
</gene>
<accession>A0A4V2MKC3</accession>
<organism evidence="2 3">
    <name type="scientific">Pedobacter hiemivivus</name>
    <dbReference type="NCBI Taxonomy" id="2530454"/>
    <lineage>
        <taxon>Bacteria</taxon>
        <taxon>Pseudomonadati</taxon>
        <taxon>Bacteroidota</taxon>
        <taxon>Sphingobacteriia</taxon>
        <taxon>Sphingobacteriales</taxon>
        <taxon>Sphingobacteriaceae</taxon>
        <taxon>Pedobacter</taxon>
    </lineage>
</organism>
<dbReference type="EMBL" id="SJSM01000003">
    <property type="protein sequence ID" value="TCC97696.1"/>
    <property type="molecule type" value="Genomic_DNA"/>
</dbReference>
<dbReference type="Proteomes" id="UP000291117">
    <property type="component" value="Unassembled WGS sequence"/>
</dbReference>